<evidence type="ECO:0000313" key="5">
    <source>
        <dbReference type="Proteomes" id="UP000219285"/>
    </source>
</evidence>
<dbReference type="PANTHER" id="PTHR43877:SF5">
    <property type="entry name" value="BLL8307 PROTEIN"/>
    <property type="match status" value="1"/>
</dbReference>
<sequence length="159" mass="17772">MEIAIELLESQDVIQLLEEHLDDMRKTSPPESVHALDIVGLQHASVTFWTARAEGRLLGCIALKELTPAHGEIKSMRTAITARKRGVASALLQHVIHTAKARGYATISLETGSMDFFAPARALYTRYGFTYCSPFGNYREDPNSRFMTLSLQDQQKDFA</sequence>
<dbReference type="InterPro" id="IPR016181">
    <property type="entry name" value="Acyl_CoA_acyltransferase"/>
</dbReference>
<dbReference type="Gene3D" id="3.40.630.30">
    <property type="match status" value="1"/>
</dbReference>
<dbReference type="PANTHER" id="PTHR43877">
    <property type="entry name" value="AMINOALKYLPHOSPHONATE N-ACETYLTRANSFERASE-RELATED-RELATED"/>
    <property type="match status" value="1"/>
</dbReference>
<evidence type="ECO:0000256" key="2">
    <source>
        <dbReference type="ARBA" id="ARBA00023315"/>
    </source>
</evidence>
<dbReference type="PROSITE" id="PS51186">
    <property type="entry name" value="GNAT"/>
    <property type="match status" value="1"/>
</dbReference>
<dbReference type="InterPro" id="IPR000182">
    <property type="entry name" value="GNAT_dom"/>
</dbReference>
<dbReference type="KEGG" id="apel:CA267_016380"/>
<evidence type="ECO:0000256" key="1">
    <source>
        <dbReference type="ARBA" id="ARBA00022679"/>
    </source>
</evidence>
<dbReference type="InterPro" id="IPR050832">
    <property type="entry name" value="Bact_Acetyltransf"/>
</dbReference>
<reference evidence="5" key="1">
    <citation type="submission" date="2014-12" db="EMBL/GenBank/DDBJ databases">
        <title>Complete genome sequence of a multi-drug resistant Klebsiella pneumoniae.</title>
        <authorList>
            <person name="Hua X."/>
            <person name="Chen Q."/>
            <person name="Li X."/>
            <person name="Feng Y."/>
            <person name="Ruan Z."/>
            <person name="Yu Y."/>
        </authorList>
    </citation>
    <scope>NUCLEOTIDE SEQUENCE [LARGE SCALE GENOMIC DNA]</scope>
    <source>
        <strain evidence="5">5.12</strain>
    </source>
</reference>
<keyword evidence="1 4" id="KW-0808">Transferase</keyword>
<protein>
    <submittedName>
        <fullName evidence="4">GNAT family N-acetyltransferase</fullName>
    </submittedName>
</protein>
<proteinExistence type="predicted"/>
<accession>A0A6N3IX48</accession>
<dbReference type="Proteomes" id="UP000219285">
    <property type="component" value="Chromosome"/>
</dbReference>
<name>A0A6N3IX48_9ALTE</name>
<dbReference type="AlphaFoldDB" id="A0A6N3IX48"/>
<feature type="domain" description="N-acetyltransferase" evidence="3">
    <location>
        <begin position="3"/>
        <end position="152"/>
    </location>
</feature>
<keyword evidence="5" id="KW-1185">Reference proteome</keyword>
<gene>
    <name evidence="4" type="ORF">CA267_016380</name>
</gene>
<dbReference type="Pfam" id="PF00583">
    <property type="entry name" value="Acetyltransf_1"/>
    <property type="match status" value="1"/>
</dbReference>
<dbReference type="OrthoDB" id="9803233at2"/>
<evidence type="ECO:0000313" key="4">
    <source>
        <dbReference type="EMBL" id="QJR82912.1"/>
    </source>
</evidence>
<dbReference type="GO" id="GO:0016747">
    <property type="term" value="F:acyltransferase activity, transferring groups other than amino-acyl groups"/>
    <property type="evidence" value="ECO:0007669"/>
    <property type="project" value="InterPro"/>
</dbReference>
<dbReference type="CDD" id="cd04301">
    <property type="entry name" value="NAT_SF"/>
    <property type="match status" value="1"/>
</dbReference>
<evidence type="ECO:0000259" key="3">
    <source>
        <dbReference type="PROSITE" id="PS51186"/>
    </source>
</evidence>
<reference evidence="4 5" key="2">
    <citation type="submission" date="2020-04" db="EMBL/GenBank/DDBJ databases">
        <title>Complete genome sequence of Alteromonas pelagimontana 5.12T.</title>
        <authorList>
            <person name="Sinha R.K."/>
            <person name="Krishnan K.P."/>
            <person name="Kurian J.P."/>
        </authorList>
    </citation>
    <scope>NUCLEOTIDE SEQUENCE [LARGE SCALE GENOMIC DNA]</scope>
    <source>
        <strain evidence="4 5">5.12</strain>
    </source>
</reference>
<organism evidence="4 5">
    <name type="scientific">Alteromonas pelagimontana</name>
    <dbReference type="NCBI Taxonomy" id="1858656"/>
    <lineage>
        <taxon>Bacteria</taxon>
        <taxon>Pseudomonadati</taxon>
        <taxon>Pseudomonadota</taxon>
        <taxon>Gammaproteobacteria</taxon>
        <taxon>Alteromonadales</taxon>
        <taxon>Alteromonadaceae</taxon>
        <taxon>Alteromonas/Salinimonas group</taxon>
        <taxon>Alteromonas</taxon>
    </lineage>
</organism>
<keyword evidence="2" id="KW-0012">Acyltransferase</keyword>
<dbReference type="SUPFAM" id="SSF55729">
    <property type="entry name" value="Acyl-CoA N-acyltransferases (Nat)"/>
    <property type="match status" value="1"/>
</dbReference>
<dbReference type="EMBL" id="CP052766">
    <property type="protein sequence ID" value="QJR82912.1"/>
    <property type="molecule type" value="Genomic_DNA"/>
</dbReference>